<keyword evidence="2" id="KW-1133">Transmembrane helix</keyword>
<name>A0A7J3N098_9CREN</name>
<protein>
    <recommendedName>
        <fullName evidence="5">Extracellular solute-binding protein</fullName>
    </recommendedName>
</protein>
<accession>A0A7J3N098</accession>
<evidence type="ECO:0000313" key="4">
    <source>
        <dbReference type="EMBL" id="HGT99235.1"/>
    </source>
</evidence>
<dbReference type="EMBL" id="DTAU01000101">
    <property type="protein sequence ID" value="HFQ79070.1"/>
    <property type="molecule type" value="Genomic_DNA"/>
</dbReference>
<dbReference type="Pfam" id="PF13343">
    <property type="entry name" value="SBP_bac_6"/>
    <property type="match status" value="1"/>
</dbReference>
<dbReference type="PANTHER" id="PTHR30006">
    <property type="entry name" value="THIAMINE-BINDING PERIPLASMIC PROTEIN-RELATED"/>
    <property type="match status" value="1"/>
</dbReference>
<dbReference type="PANTHER" id="PTHR30006:SF24">
    <property type="entry name" value="SLL0237 PROTEIN"/>
    <property type="match status" value="1"/>
</dbReference>
<feature type="transmembrane region" description="Helical" evidence="2">
    <location>
        <begin position="7"/>
        <end position="27"/>
    </location>
</feature>
<dbReference type="Gene3D" id="3.40.190.10">
    <property type="entry name" value="Periplasmic binding protein-like II"/>
    <property type="match status" value="2"/>
</dbReference>
<evidence type="ECO:0000313" key="3">
    <source>
        <dbReference type="EMBL" id="HFQ79070.1"/>
    </source>
</evidence>
<organism evidence="4">
    <name type="scientific">Ignisphaera aggregans</name>
    <dbReference type="NCBI Taxonomy" id="334771"/>
    <lineage>
        <taxon>Archaea</taxon>
        <taxon>Thermoproteota</taxon>
        <taxon>Thermoprotei</taxon>
        <taxon>Desulfurococcales</taxon>
        <taxon>Desulfurococcaceae</taxon>
        <taxon>Ignisphaera</taxon>
    </lineage>
</organism>
<gene>
    <name evidence="3" type="ORF">ENT99_05130</name>
    <name evidence="4" type="ORF">ENU64_07410</name>
</gene>
<comment type="caution">
    <text evidence="4">The sequence shown here is derived from an EMBL/GenBank/DDBJ whole genome shotgun (WGS) entry which is preliminary data.</text>
</comment>
<evidence type="ECO:0000256" key="1">
    <source>
        <dbReference type="ARBA" id="ARBA00022729"/>
    </source>
</evidence>
<sequence>MRKNAVLMVVAIVVILGIALFGIYNIIISPGRQETSEVKQLKPISLKIMSTWSQWGCDDFNRYFFAESGMPRVGVVLPSASMRLNITNISFIRIEDPKVWKAAGINGSVDGFIGQNRYNITILCREGALHPIDDPEILALARDVPELLKGYTDDGRLCWIAMFFVPYTWLVNTDYANKYGLEVPSSWIDLIKPEYVAVITKGGNVVAAYPVTNRAPMMNTVNTLLSKYGWEKGWTLISVIFGSISRLETGTRQARDSISFGKALLTVLEFGDAYTAYSMFPDKLRIIFPRNETGFWFTPIAIAARTTDDGLEGMYRLIRWVLTEAQDKMFLNRTGWSFYIPVLGYNNTNPRIIYRDPAITNLYASPVNMELVLGEAAPAIALYGDTIIADQDVRELLRIVVNRIVEKYINREIVLEEYYRYLDMVGQPVEFIDPLTGGKTVFTLDKARELGNAIRNNSVDIEKLRSTFKDAIISKLNILIQNLG</sequence>
<keyword evidence="2" id="KW-0472">Membrane</keyword>
<reference evidence="4" key="1">
    <citation type="journal article" date="2020" name="mSystems">
        <title>Genome- and Community-Level Interaction Insights into Carbon Utilization and Element Cycling Functions of Hydrothermarchaeota in Hydrothermal Sediment.</title>
        <authorList>
            <person name="Zhou Z."/>
            <person name="Liu Y."/>
            <person name="Xu W."/>
            <person name="Pan J."/>
            <person name="Luo Z.H."/>
            <person name="Li M."/>
        </authorList>
    </citation>
    <scope>NUCLEOTIDE SEQUENCE [LARGE SCALE GENOMIC DNA]</scope>
    <source>
        <strain evidence="3">SpSt-629</strain>
        <strain evidence="4">SpSt-688</strain>
    </source>
</reference>
<proteinExistence type="predicted"/>
<evidence type="ECO:0008006" key="5">
    <source>
        <dbReference type="Google" id="ProtNLM"/>
    </source>
</evidence>
<dbReference type="SUPFAM" id="SSF53850">
    <property type="entry name" value="Periplasmic binding protein-like II"/>
    <property type="match status" value="1"/>
</dbReference>
<dbReference type="AlphaFoldDB" id="A0A7J3N098"/>
<evidence type="ECO:0000256" key="2">
    <source>
        <dbReference type="SAM" id="Phobius"/>
    </source>
</evidence>
<dbReference type="EMBL" id="DTDH01000207">
    <property type="protein sequence ID" value="HGT99235.1"/>
    <property type="molecule type" value="Genomic_DNA"/>
</dbReference>
<keyword evidence="1" id="KW-0732">Signal</keyword>
<keyword evidence="2" id="KW-0812">Transmembrane</keyword>